<dbReference type="Proteomes" id="UP001153069">
    <property type="component" value="Unassembled WGS sequence"/>
</dbReference>
<protein>
    <submittedName>
        <fullName evidence="1">Uncharacterized protein</fullName>
    </submittedName>
</protein>
<comment type="caution">
    <text evidence="1">The sequence shown here is derived from an EMBL/GenBank/DDBJ whole genome shotgun (WGS) entry which is preliminary data.</text>
</comment>
<sequence length="175" mass="19661">MHRATGKKGKVYKETDLASLMAEYGETQGHKSDNMRRIMKGLPVTTTSKPDLAPLDTKDGADIQIRFDANTKTVSMLLVSSSFLHQLATLGECLEVEVYETADMVESNLPMNALIHFLKHGNRWSGSGEMLQDGIMKQERRISSLYTLPTRLWGDDPDNGSLFFTERYLLCSLSR</sequence>
<organism evidence="1 2">
    <name type="scientific">Seminavis robusta</name>
    <dbReference type="NCBI Taxonomy" id="568900"/>
    <lineage>
        <taxon>Eukaryota</taxon>
        <taxon>Sar</taxon>
        <taxon>Stramenopiles</taxon>
        <taxon>Ochrophyta</taxon>
        <taxon>Bacillariophyta</taxon>
        <taxon>Bacillariophyceae</taxon>
        <taxon>Bacillariophycidae</taxon>
        <taxon>Naviculales</taxon>
        <taxon>Naviculaceae</taxon>
        <taxon>Seminavis</taxon>
    </lineage>
</organism>
<proteinExistence type="predicted"/>
<reference evidence="1" key="1">
    <citation type="submission" date="2020-06" db="EMBL/GenBank/DDBJ databases">
        <authorList>
            <consortium name="Plant Systems Biology data submission"/>
        </authorList>
    </citation>
    <scope>NUCLEOTIDE SEQUENCE</scope>
    <source>
        <strain evidence="1">D6</strain>
    </source>
</reference>
<accession>A0A9N8HYK2</accession>
<keyword evidence="2" id="KW-1185">Reference proteome</keyword>
<name>A0A9N8HYK2_9STRA</name>
<dbReference type="EMBL" id="CAICTM010002915">
    <property type="protein sequence ID" value="CAB9530531.1"/>
    <property type="molecule type" value="Genomic_DNA"/>
</dbReference>
<evidence type="ECO:0000313" key="1">
    <source>
        <dbReference type="EMBL" id="CAB9530531.1"/>
    </source>
</evidence>
<dbReference type="AlphaFoldDB" id="A0A9N8HYK2"/>
<evidence type="ECO:0000313" key="2">
    <source>
        <dbReference type="Proteomes" id="UP001153069"/>
    </source>
</evidence>
<gene>
    <name evidence="1" type="ORF">SEMRO_2917_G340200.1</name>
</gene>